<evidence type="ECO:0000313" key="1">
    <source>
        <dbReference type="EMBL" id="JAD84237.1"/>
    </source>
</evidence>
<dbReference type="EMBL" id="GBRH01213658">
    <property type="protein sequence ID" value="JAD84237.1"/>
    <property type="molecule type" value="Transcribed_RNA"/>
</dbReference>
<sequence length="70" mass="8021">MLGLERQIGQSALSPEEPVDLSLEKGRRNFFTEDEFKRGRSKSNISENSFQTSCRFMYSKLTALFMLGLP</sequence>
<reference evidence="1" key="2">
    <citation type="journal article" date="2015" name="Data Brief">
        <title>Shoot transcriptome of the giant reed, Arundo donax.</title>
        <authorList>
            <person name="Barrero R.A."/>
            <person name="Guerrero F.D."/>
            <person name="Moolhuijzen P."/>
            <person name="Goolsby J.A."/>
            <person name="Tidwell J."/>
            <person name="Bellgard S.E."/>
            <person name="Bellgard M.I."/>
        </authorList>
    </citation>
    <scope>NUCLEOTIDE SEQUENCE</scope>
    <source>
        <tissue evidence="1">Shoot tissue taken approximately 20 cm above the soil surface</tissue>
    </source>
</reference>
<accession>A0A0A9DKD1</accession>
<protein>
    <submittedName>
        <fullName evidence="1">Uncharacterized protein</fullName>
    </submittedName>
</protein>
<name>A0A0A9DKD1_ARUDO</name>
<proteinExistence type="predicted"/>
<organism evidence="1">
    <name type="scientific">Arundo donax</name>
    <name type="common">Giant reed</name>
    <name type="synonym">Donax arundinaceus</name>
    <dbReference type="NCBI Taxonomy" id="35708"/>
    <lineage>
        <taxon>Eukaryota</taxon>
        <taxon>Viridiplantae</taxon>
        <taxon>Streptophyta</taxon>
        <taxon>Embryophyta</taxon>
        <taxon>Tracheophyta</taxon>
        <taxon>Spermatophyta</taxon>
        <taxon>Magnoliopsida</taxon>
        <taxon>Liliopsida</taxon>
        <taxon>Poales</taxon>
        <taxon>Poaceae</taxon>
        <taxon>PACMAD clade</taxon>
        <taxon>Arundinoideae</taxon>
        <taxon>Arundineae</taxon>
        <taxon>Arundo</taxon>
    </lineage>
</organism>
<reference evidence="1" key="1">
    <citation type="submission" date="2014-09" db="EMBL/GenBank/DDBJ databases">
        <authorList>
            <person name="Magalhaes I.L.F."/>
            <person name="Oliveira U."/>
            <person name="Santos F.R."/>
            <person name="Vidigal T.H.D.A."/>
            <person name="Brescovit A.D."/>
            <person name="Santos A.J."/>
        </authorList>
    </citation>
    <scope>NUCLEOTIDE SEQUENCE</scope>
    <source>
        <tissue evidence="1">Shoot tissue taken approximately 20 cm above the soil surface</tissue>
    </source>
</reference>
<dbReference type="AlphaFoldDB" id="A0A0A9DKD1"/>